<comment type="caution">
    <text evidence="3">The sequence shown here is derived from an EMBL/GenBank/DDBJ whole genome shotgun (WGS) entry which is preliminary data.</text>
</comment>
<dbReference type="PROSITE" id="PS51898">
    <property type="entry name" value="TYR_RECOMBINASE"/>
    <property type="match status" value="1"/>
</dbReference>
<dbReference type="Proteomes" id="UP000606194">
    <property type="component" value="Unassembled WGS sequence"/>
</dbReference>
<keyword evidence="1" id="KW-0233">DNA recombination</keyword>
<evidence type="ECO:0000259" key="2">
    <source>
        <dbReference type="PROSITE" id="PS51898"/>
    </source>
</evidence>
<dbReference type="SUPFAM" id="SSF56349">
    <property type="entry name" value="DNA breaking-rejoining enzymes"/>
    <property type="match status" value="1"/>
</dbReference>
<sequence length="293" mass="31559">MGDGNRPLPLPVMRIAPLRRRRMRQVAARQRAGESWDDGGHVFATRNGRPVEPRNVYRSFTRGAESAGLRVIRLHDVRHGCARLLTAAGVDPRVVMEILAEVDAARGRVERARVGREELVSAPAEEGTVDTPVSVPSDGEVVTAAGSSGLGVVHGERPPVWRSGMGEEVLSGLYREVFAAAVAASGPVNGVELTRAVGREAEIKMITRTAGFERDPVCHNALSAGLAGWGYGWDSKEFHSALGLFVLGGSFIGKSKLTRSMLRRAGIDERVIGEKIVDIGYDVTTTVIGIFTW</sequence>
<gene>
    <name evidence="3" type="ORF">GCM10010269_34180</name>
</gene>
<proteinExistence type="predicted"/>
<keyword evidence="4" id="KW-1185">Reference proteome</keyword>
<dbReference type="Pfam" id="PF00589">
    <property type="entry name" value="Phage_integrase"/>
    <property type="match status" value="1"/>
</dbReference>
<dbReference type="Gene3D" id="1.10.443.10">
    <property type="entry name" value="Intergrase catalytic core"/>
    <property type="match status" value="1"/>
</dbReference>
<evidence type="ECO:0000256" key="1">
    <source>
        <dbReference type="ARBA" id="ARBA00023172"/>
    </source>
</evidence>
<dbReference type="InterPro" id="IPR011010">
    <property type="entry name" value="DNA_brk_join_enz"/>
</dbReference>
<dbReference type="InterPro" id="IPR013762">
    <property type="entry name" value="Integrase-like_cat_sf"/>
</dbReference>
<accession>A0A918L3G2</accession>
<dbReference type="AlphaFoldDB" id="A0A918L3G2"/>
<evidence type="ECO:0000313" key="3">
    <source>
        <dbReference type="EMBL" id="GGR92147.1"/>
    </source>
</evidence>
<name>A0A918L3G2_9ACTN</name>
<dbReference type="GO" id="GO:0003677">
    <property type="term" value="F:DNA binding"/>
    <property type="evidence" value="ECO:0007669"/>
    <property type="project" value="InterPro"/>
</dbReference>
<protein>
    <recommendedName>
        <fullName evidence="2">Tyr recombinase domain-containing protein</fullName>
    </recommendedName>
</protein>
<dbReference type="GO" id="GO:0015074">
    <property type="term" value="P:DNA integration"/>
    <property type="evidence" value="ECO:0007669"/>
    <property type="project" value="InterPro"/>
</dbReference>
<evidence type="ECO:0000313" key="4">
    <source>
        <dbReference type="Proteomes" id="UP000606194"/>
    </source>
</evidence>
<reference evidence="3" key="2">
    <citation type="submission" date="2020-09" db="EMBL/GenBank/DDBJ databases">
        <authorList>
            <person name="Sun Q."/>
            <person name="Ohkuma M."/>
        </authorList>
    </citation>
    <scope>NUCLEOTIDE SEQUENCE</scope>
    <source>
        <strain evidence="3">JCM 4386</strain>
    </source>
</reference>
<organism evidence="3 4">
    <name type="scientific">Streptomyces humidus</name>
    <dbReference type="NCBI Taxonomy" id="52259"/>
    <lineage>
        <taxon>Bacteria</taxon>
        <taxon>Bacillati</taxon>
        <taxon>Actinomycetota</taxon>
        <taxon>Actinomycetes</taxon>
        <taxon>Kitasatosporales</taxon>
        <taxon>Streptomycetaceae</taxon>
        <taxon>Streptomyces</taxon>
    </lineage>
</organism>
<reference evidence="3" key="1">
    <citation type="journal article" date="2014" name="Int. J. Syst. Evol. Microbiol.">
        <title>Complete genome sequence of Corynebacterium casei LMG S-19264T (=DSM 44701T), isolated from a smear-ripened cheese.</title>
        <authorList>
            <consortium name="US DOE Joint Genome Institute (JGI-PGF)"/>
            <person name="Walter F."/>
            <person name="Albersmeier A."/>
            <person name="Kalinowski J."/>
            <person name="Ruckert C."/>
        </authorList>
    </citation>
    <scope>NUCLEOTIDE SEQUENCE</scope>
    <source>
        <strain evidence="3">JCM 4386</strain>
    </source>
</reference>
<dbReference type="EMBL" id="BMTL01000012">
    <property type="protein sequence ID" value="GGR92147.1"/>
    <property type="molecule type" value="Genomic_DNA"/>
</dbReference>
<dbReference type="InterPro" id="IPR002104">
    <property type="entry name" value="Integrase_catalytic"/>
</dbReference>
<dbReference type="GO" id="GO:0006310">
    <property type="term" value="P:DNA recombination"/>
    <property type="evidence" value="ECO:0007669"/>
    <property type="project" value="UniProtKB-KW"/>
</dbReference>
<feature type="domain" description="Tyr recombinase" evidence="2">
    <location>
        <begin position="1"/>
        <end position="124"/>
    </location>
</feature>